<organism evidence="6 7">
    <name type="scientific">Candidatus Faecalibacterium intestinigallinarum</name>
    <dbReference type="NCBI Taxonomy" id="2838581"/>
    <lineage>
        <taxon>Bacteria</taxon>
        <taxon>Bacillati</taxon>
        <taxon>Bacillota</taxon>
        <taxon>Clostridia</taxon>
        <taxon>Eubacteriales</taxon>
        <taxon>Oscillospiraceae</taxon>
        <taxon>Faecalibacterium</taxon>
    </lineage>
</organism>
<dbReference type="PANTHER" id="PTHR43359">
    <property type="entry name" value="FORMATE HYDROGENLYASE SUBUNIT 4"/>
    <property type="match status" value="1"/>
</dbReference>
<feature type="transmembrane region" description="Helical" evidence="5">
    <location>
        <begin position="234"/>
        <end position="252"/>
    </location>
</feature>
<reference evidence="6" key="2">
    <citation type="submission" date="2021-04" db="EMBL/GenBank/DDBJ databases">
        <authorList>
            <person name="Gilroy R."/>
        </authorList>
    </citation>
    <scope>NUCLEOTIDE SEQUENCE</scope>
    <source>
        <strain evidence="6">ChiHcolR34-3080</strain>
    </source>
</reference>
<gene>
    <name evidence="6" type="ORF">H9890_02685</name>
</gene>
<protein>
    <submittedName>
        <fullName evidence="6">NADH-quinone oxidoreductase subunit H</fullName>
    </submittedName>
</protein>
<dbReference type="GO" id="GO:0005886">
    <property type="term" value="C:plasma membrane"/>
    <property type="evidence" value="ECO:0007669"/>
    <property type="project" value="TreeGrafter"/>
</dbReference>
<dbReference type="Proteomes" id="UP000823933">
    <property type="component" value="Unassembled WGS sequence"/>
</dbReference>
<evidence type="ECO:0000313" key="7">
    <source>
        <dbReference type="Proteomes" id="UP000823933"/>
    </source>
</evidence>
<dbReference type="EMBL" id="DXHQ01000032">
    <property type="protein sequence ID" value="HIW08291.1"/>
    <property type="molecule type" value="Genomic_DNA"/>
</dbReference>
<keyword evidence="4 5" id="KW-0472">Membrane</keyword>
<keyword evidence="3 5" id="KW-1133">Transmembrane helix</keyword>
<name>A0A9D1QA68_9FIRM</name>
<evidence type="ECO:0000256" key="4">
    <source>
        <dbReference type="ARBA" id="ARBA00023136"/>
    </source>
</evidence>
<dbReference type="AlphaFoldDB" id="A0A9D1QA68"/>
<accession>A0A9D1QA68</accession>
<evidence type="ECO:0000256" key="3">
    <source>
        <dbReference type="ARBA" id="ARBA00022989"/>
    </source>
</evidence>
<feature type="transmembrane region" description="Helical" evidence="5">
    <location>
        <begin position="264"/>
        <end position="286"/>
    </location>
</feature>
<comment type="subcellular location">
    <subcellularLocation>
        <location evidence="1">Membrane</location>
        <topology evidence="1">Multi-pass membrane protein</topology>
    </subcellularLocation>
</comment>
<keyword evidence="2 5" id="KW-0812">Transmembrane</keyword>
<feature type="transmembrane region" description="Helical" evidence="5">
    <location>
        <begin position="153"/>
        <end position="173"/>
    </location>
</feature>
<comment type="caution">
    <text evidence="6">The sequence shown here is derived from an EMBL/GenBank/DDBJ whole genome shotgun (WGS) entry which is preliminary data.</text>
</comment>
<evidence type="ECO:0000256" key="2">
    <source>
        <dbReference type="ARBA" id="ARBA00022692"/>
    </source>
</evidence>
<evidence type="ECO:0000256" key="1">
    <source>
        <dbReference type="ARBA" id="ARBA00004141"/>
    </source>
</evidence>
<proteinExistence type="predicted"/>
<evidence type="ECO:0000313" key="6">
    <source>
        <dbReference type="EMBL" id="HIW08291.1"/>
    </source>
</evidence>
<sequence length="287" mass="31216">MMQAVSVVLYLLLAPLAGALLDGVDRRISARMQGRQGPPLLQPFYDLAKLFSKQMLAVNSVQIFLLLSYLIFLAVSGSLLFAGADILMCLFILSTADMFLVMAASSDSSPFSTLGAGREMIQIMAYEPLTLLLAVGFYLATGSFQVADIISQPVSAVVSMPGFLLGLMFVTAIKLRKSPFDLSTSHHAHQEMVKGLTTEMAGPALAVMNIAEYYEMTLMLGLVALFFINSSPLSWPVAVAACLLVYFLEILWDNVSARVKWKTLLDSCWVVTLLTGGLNGLILMLIR</sequence>
<dbReference type="InterPro" id="IPR052561">
    <property type="entry name" value="ComplexI_Subunit1"/>
</dbReference>
<feature type="transmembrane region" description="Helical" evidence="5">
    <location>
        <begin position="210"/>
        <end position="228"/>
    </location>
</feature>
<dbReference type="PANTHER" id="PTHR43359:SF1">
    <property type="entry name" value="FORMATE HYDROGENLYASE SUBUNIT 4-RELATED"/>
    <property type="match status" value="1"/>
</dbReference>
<dbReference type="Pfam" id="PF00146">
    <property type="entry name" value="NADHdh"/>
    <property type="match status" value="1"/>
</dbReference>
<feature type="transmembrane region" description="Helical" evidence="5">
    <location>
        <begin position="63"/>
        <end position="93"/>
    </location>
</feature>
<dbReference type="InterPro" id="IPR001694">
    <property type="entry name" value="NADH_UbQ_OxRdtase_su1/FPO"/>
</dbReference>
<evidence type="ECO:0000256" key="5">
    <source>
        <dbReference type="SAM" id="Phobius"/>
    </source>
</evidence>
<feature type="transmembrane region" description="Helical" evidence="5">
    <location>
        <begin position="128"/>
        <end position="147"/>
    </location>
</feature>
<reference evidence="6" key="1">
    <citation type="journal article" date="2021" name="PeerJ">
        <title>Extensive microbial diversity within the chicken gut microbiome revealed by metagenomics and culture.</title>
        <authorList>
            <person name="Gilroy R."/>
            <person name="Ravi A."/>
            <person name="Getino M."/>
            <person name="Pursley I."/>
            <person name="Horton D.L."/>
            <person name="Alikhan N.F."/>
            <person name="Baker D."/>
            <person name="Gharbi K."/>
            <person name="Hall N."/>
            <person name="Watson M."/>
            <person name="Adriaenssens E.M."/>
            <person name="Foster-Nyarko E."/>
            <person name="Jarju S."/>
            <person name="Secka A."/>
            <person name="Antonio M."/>
            <person name="Oren A."/>
            <person name="Chaudhuri R.R."/>
            <person name="La Ragione R."/>
            <person name="Hildebrand F."/>
            <person name="Pallen M.J."/>
        </authorList>
    </citation>
    <scope>NUCLEOTIDE SEQUENCE</scope>
    <source>
        <strain evidence="6">ChiHcolR34-3080</strain>
    </source>
</reference>